<evidence type="ECO:0000313" key="1">
    <source>
        <dbReference type="EMBL" id="CAH2105774.1"/>
    </source>
</evidence>
<gene>
    <name evidence="1" type="ORF">EEDITHA_LOCUS19987</name>
</gene>
<name>A0AAU9V360_EUPED</name>
<dbReference type="AlphaFoldDB" id="A0AAU9V360"/>
<organism evidence="1 2">
    <name type="scientific">Euphydryas editha</name>
    <name type="common">Edith's checkerspot</name>
    <dbReference type="NCBI Taxonomy" id="104508"/>
    <lineage>
        <taxon>Eukaryota</taxon>
        <taxon>Metazoa</taxon>
        <taxon>Ecdysozoa</taxon>
        <taxon>Arthropoda</taxon>
        <taxon>Hexapoda</taxon>
        <taxon>Insecta</taxon>
        <taxon>Pterygota</taxon>
        <taxon>Neoptera</taxon>
        <taxon>Endopterygota</taxon>
        <taxon>Lepidoptera</taxon>
        <taxon>Glossata</taxon>
        <taxon>Ditrysia</taxon>
        <taxon>Papilionoidea</taxon>
        <taxon>Nymphalidae</taxon>
        <taxon>Nymphalinae</taxon>
        <taxon>Euphydryas</taxon>
    </lineage>
</organism>
<dbReference type="EMBL" id="CAKOGL010000028">
    <property type="protein sequence ID" value="CAH2105774.1"/>
    <property type="molecule type" value="Genomic_DNA"/>
</dbReference>
<sequence>MTEDCETRGGPLQDSYNVEAMLRWETVFQKAISKSLVGENLVTNRIENDEDNYIRQRLRTDNDDFIMSNQGEQAEIEENETRTRFTNEKFERALSSLNIQQRYLFKTVSHKILNDDNQPFRVRYR</sequence>
<accession>A0AAU9V360</accession>
<comment type="caution">
    <text evidence="1">The sequence shown here is derived from an EMBL/GenBank/DDBJ whole genome shotgun (WGS) entry which is preliminary data.</text>
</comment>
<protein>
    <submittedName>
        <fullName evidence="1">Uncharacterized protein</fullName>
    </submittedName>
</protein>
<evidence type="ECO:0000313" key="2">
    <source>
        <dbReference type="Proteomes" id="UP001153954"/>
    </source>
</evidence>
<reference evidence="1" key="1">
    <citation type="submission" date="2022-03" db="EMBL/GenBank/DDBJ databases">
        <authorList>
            <person name="Tunstrom K."/>
        </authorList>
    </citation>
    <scope>NUCLEOTIDE SEQUENCE</scope>
</reference>
<proteinExistence type="predicted"/>
<dbReference type="Proteomes" id="UP001153954">
    <property type="component" value="Unassembled WGS sequence"/>
</dbReference>
<keyword evidence="2" id="KW-1185">Reference proteome</keyword>